<proteinExistence type="inferred from homology"/>
<keyword evidence="8" id="KW-1185">Reference proteome</keyword>
<keyword evidence="4" id="KW-0408">Iron</keyword>
<keyword evidence="3" id="KW-0813">Transport</keyword>
<keyword evidence="5" id="KW-0732">Signal</keyword>
<name>A0A7W9YD32_9HYPH</name>
<dbReference type="InterPro" id="IPR002491">
    <property type="entry name" value="ABC_transptr_periplasmic_BD"/>
</dbReference>
<protein>
    <submittedName>
        <fullName evidence="7">Iron complex transport system substrate-binding protein</fullName>
    </submittedName>
</protein>
<comment type="subcellular location">
    <subcellularLocation>
        <location evidence="1">Cell envelope</location>
    </subcellularLocation>
</comment>
<evidence type="ECO:0000313" key="7">
    <source>
        <dbReference type="EMBL" id="MBB6166355.1"/>
    </source>
</evidence>
<evidence type="ECO:0000256" key="2">
    <source>
        <dbReference type="ARBA" id="ARBA00008814"/>
    </source>
</evidence>
<keyword evidence="4" id="KW-0406">Ion transport</keyword>
<comment type="similarity">
    <text evidence="2">Belongs to the bacterial solute-binding protein 8 family.</text>
</comment>
<dbReference type="InterPro" id="IPR051313">
    <property type="entry name" value="Bact_iron-sidero_bind"/>
</dbReference>
<evidence type="ECO:0000256" key="5">
    <source>
        <dbReference type="ARBA" id="ARBA00022729"/>
    </source>
</evidence>
<dbReference type="RefSeq" id="WP_244654664.1">
    <property type="nucleotide sequence ID" value="NZ_BMHW01000023.1"/>
</dbReference>
<dbReference type="PRINTS" id="PR01715">
    <property type="entry name" value="FERRIBNDNGPP"/>
</dbReference>
<evidence type="ECO:0000256" key="4">
    <source>
        <dbReference type="ARBA" id="ARBA00022496"/>
    </source>
</evidence>
<dbReference type="PANTHER" id="PTHR30532">
    <property type="entry name" value="IRON III DICITRATE-BINDING PERIPLASMIC PROTEIN"/>
    <property type="match status" value="1"/>
</dbReference>
<feature type="domain" description="Fe/B12 periplasmic-binding" evidence="6">
    <location>
        <begin position="13"/>
        <end position="269"/>
    </location>
</feature>
<dbReference type="EMBL" id="JACHEG010000020">
    <property type="protein sequence ID" value="MBB6166355.1"/>
    <property type="molecule type" value="Genomic_DNA"/>
</dbReference>
<dbReference type="PROSITE" id="PS50983">
    <property type="entry name" value="FE_B12_PBP"/>
    <property type="match status" value="1"/>
</dbReference>
<organism evidence="7 8">
    <name type="scientific">Rhizobium wenxiniae</name>
    <dbReference type="NCBI Taxonomy" id="1737357"/>
    <lineage>
        <taxon>Bacteria</taxon>
        <taxon>Pseudomonadati</taxon>
        <taxon>Pseudomonadota</taxon>
        <taxon>Alphaproteobacteria</taxon>
        <taxon>Hyphomicrobiales</taxon>
        <taxon>Rhizobiaceae</taxon>
        <taxon>Rhizobium/Agrobacterium group</taxon>
        <taxon>Rhizobium</taxon>
    </lineage>
</organism>
<evidence type="ECO:0000259" key="6">
    <source>
        <dbReference type="PROSITE" id="PS50983"/>
    </source>
</evidence>
<keyword evidence="4" id="KW-0410">Iron transport</keyword>
<evidence type="ECO:0000256" key="1">
    <source>
        <dbReference type="ARBA" id="ARBA00004196"/>
    </source>
</evidence>
<gene>
    <name evidence="7" type="ORF">HNQ72_006207</name>
</gene>
<sequence>MPDQTGASAAASRIAVLDWGWAETLLALGLQPMAVAEAPLYGDRVVVPALSRETIDLGLRSWPNIELLRSLKPDLILSQAGYGVSQARLDEIAPTLALPLYSAERKPLAAAERALKEIAAKTGREQVATEYLQQSDARLEAIAAEAKKYDGRPLLIIKFTDDRLVDIYGAGGLFDDILKRLGIQNAWNGATNNWGFATAGLDAIARYPEARIIIIEPGPPGTFLKSALWQSLPAVRNGRVTMIPPTWVFGAFPSAMRFAEVIRRGLDLA</sequence>
<dbReference type="GO" id="GO:1901678">
    <property type="term" value="P:iron coordination entity transport"/>
    <property type="evidence" value="ECO:0007669"/>
    <property type="project" value="UniProtKB-ARBA"/>
</dbReference>
<dbReference type="CDD" id="cd01146">
    <property type="entry name" value="FhuD"/>
    <property type="match status" value="1"/>
</dbReference>
<dbReference type="SUPFAM" id="SSF53807">
    <property type="entry name" value="Helical backbone' metal receptor"/>
    <property type="match status" value="1"/>
</dbReference>
<comment type="caution">
    <text evidence="7">The sequence shown here is derived from an EMBL/GenBank/DDBJ whole genome shotgun (WGS) entry which is preliminary data.</text>
</comment>
<dbReference type="Gene3D" id="3.40.50.1980">
    <property type="entry name" value="Nitrogenase molybdenum iron protein domain"/>
    <property type="match status" value="2"/>
</dbReference>
<dbReference type="Proteomes" id="UP000547879">
    <property type="component" value="Unassembled WGS sequence"/>
</dbReference>
<reference evidence="7 8" key="1">
    <citation type="submission" date="2020-08" db="EMBL/GenBank/DDBJ databases">
        <title>Genomic Encyclopedia of Type Strains, Phase IV (KMG-IV): sequencing the most valuable type-strain genomes for metagenomic binning, comparative biology and taxonomic classification.</title>
        <authorList>
            <person name="Goeker M."/>
        </authorList>
    </citation>
    <scope>NUCLEOTIDE SEQUENCE [LARGE SCALE GENOMIC DNA]</scope>
    <source>
        <strain evidence="7 8">DSM 100734</strain>
    </source>
</reference>
<dbReference type="PANTHER" id="PTHR30532:SF1">
    <property type="entry name" value="IRON(3+)-HYDROXAMATE-BINDING PROTEIN FHUD"/>
    <property type="match status" value="1"/>
</dbReference>
<dbReference type="AlphaFoldDB" id="A0A7W9YD32"/>
<dbReference type="GO" id="GO:0030288">
    <property type="term" value="C:outer membrane-bounded periplasmic space"/>
    <property type="evidence" value="ECO:0007669"/>
    <property type="project" value="TreeGrafter"/>
</dbReference>
<accession>A0A7W9YD32</accession>
<evidence type="ECO:0000256" key="3">
    <source>
        <dbReference type="ARBA" id="ARBA00022448"/>
    </source>
</evidence>
<evidence type="ECO:0000313" key="8">
    <source>
        <dbReference type="Proteomes" id="UP000547879"/>
    </source>
</evidence>
<dbReference type="Pfam" id="PF01497">
    <property type="entry name" value="Peripla_BP_2"/>
    <property type="match status" value="1"/>
</dbReference>